<evidence type="ECO:0000256" key="1">
    <source>
        <dbReference type="SAM" id="SignalP"/>
    </source>
</evidence>
<accession>A0A9P4JA87</accession>
<evidence type="ECO:0000259" key="2">
    <source>
        <dbReference type="Pfam" id="PF13449"/>
    </source>
</evidence>
<name>A0A9P4JA87_9PEZI</name>
<feature type="signal peptide" evidence="1">
    <location>
        <begin position="1"/>
        <end position="21"/>
    </location>
</feature>
<organism evidence="3 4">
    <name type="scientific">Myriangium duriaei CBS 260.36</name>
    <dbReference type="NCBI Taxonomy" id="1168546"/>
    <lineage>
        <taxon>Eukaryota</taxon>
        <taxon>Fungi</taxon>
        <taxon>Dikarya</taxon>
        <taxon>Ascomycota</taxon>
        <taxon>Pezizomycotina</taxon>
        <taxon>Dothideomycetes</taxon>
        <taxon>Dothideomycetidae</taxon>
        <taxon>Myriangiales</taxon>
        <taxon>Myriangiaceae</taxon>
        <taxon>Myriangium</taxon>
    </lineage>
</organism>
<keyword evidence="4" id="KW-1185">Reference proteome</keyword>
<proteinExistence type="predicted"/>
<gene>
    <name evidence="3" type="ORF">K461DRAFT_276496</name>
</gene>
<feature type="domain" description="Phytase-like" evidence="2">
    <location>
        <begin position="87"/>
        <end position="391"/>
    </location>
</feature>
<evidence type="ECO:0000313" key="3">
    <source>
        <dbReference type="EMBL" id="KAF2155298.1"/>
    </source>
</evidence>
<dbReference type="PANTHER" id="PTHR37957">
    <property type="entry name" value="BLR7070 PROTEIN"/>
    <property type="match status" value="1"/>
</dbReference>
<dbReference type="Pfam" id="PF13449">
    <property type="entry name" value="Phytase-like"/>
    <property type="match status" value="1"/>
</dbReference>
<comment type="caution">
    <text evidence="3">The sequence shown here is derived from an EMBL/GenBank/DDBJ whole genome shotgun (WGS) entry which is preliminary data.</text>
</comment>
<protein>
    <recommendedName>
        <fullName evidence="2">Phytase-like domain-containing protein</fullName>
    </recommendedName>
</protein>
<dbReference type="EMBL" id="ML996083">
    <property type="protein sequence ID" value="KAF2155298.1"/>
    <property type="molecule type" value="Genomic_DNA"/>
</dbReference>
<dbReference type="AlphaFoldDB" id="A0A9P4JA87"/>
<dbReference type="PANTHER" id="PTHR37957:SF1">
    <property type="entry name" value="PHYTASE-LIKE DOMAIN-CONTAINING PROTEIN"/>
    <property type="match status" value="1"/>
</dbReference>
<keyword evidence="1" id="KW-0732">Signal</keyword>
<feature type="chain" id="PRO_5040153252" description="Phytase-like domain-containing protein" evidence="1">
    <location>
        <begin position="22"/>
        <end position="513"/>
    </location>
</feature>
<evidence type="ECO:0000313" key="4">
    <source>
        <dbReference type="Proteomes" id="UP000799439"/>
    </source>
</evidence>
<reference evidence="3" key="1">
    <citation type="journal article" date="2020" name="Stud. Mycol.">
        <title>101 Dothideomycetes genomes: a test case for predicting lifestyles and emergence of pathogens.</title>
        <authorList>
            <person name="Haridas S."/>
            <person name="Albert R."/>
            <person name="Binder M."/>
            <person name="Bloem J."/>
            <person name="Labutti K."/>
            <person name="Salamov A."/>
            <person name="Andreopoulos B."/>
            <person name="Baker S."/>
            <person name="Barry K."/>
            <person name="Bills G."/>
            <person name="Bluhm B."/>
            <person name="Cannon C."/>
            <person name="Castanera R."/>
            <person name="Culley D."/>
            <person name="Daum C."/>
            <person name="Ezra D."/>
            <person name="Gonzalez J."/>
            <person name="Henrissat B."/>
            <person name="Kuo A."/>
            <person name="Liang C."/>
            <person name="Lipzen A."/>
            <person name="Lutzoni F."/>
            <person name="Magnuson J."/>
            <person name="Mondo S."/>
            <person name="Nolan M."/>
            <person name="Ohm R."/>
            <person name="Pangilinan J."/>
            <person name="Park H.-J."/>
            <person name="Ramirez L."/>
            <person name="Alfaro M."/>
            <person name="Sun H."/>
            <person name="Tritt A."/>
            <person name="Yoshinaga Y."/>
            <person name="Zwiers L.-H."/>
            <person name="Turgeon B."/>
            <person name="Goodwin S."/>
            <person name="Spatafora J."/>
            <person name="Crous P."/>
            <person name="Grigoriev I."/>
        </authorList>
    </citation>
    <scope>NUCLEOTIDE SEQUENCE</scope>
    <source>
        <strain evidence="3">CBS 260.36</strain>
    </source>
</reference>
<dbReference type="InterPro" id="IPR027372">
    <property type="entry name" value="Phytase-like_dom"/>
</dbReference>
<dbReference type="Proteomes" id="UP000799439">
    <property type="component" value="Unassembled WGS sequence"/>
</dbReference>
<sequence length="513" mass="54715">MLHSWSILAPLAAALLPLTAASPAPQSTPASQTTCNGKSYVYSQLAGYGFVPSDARDRFGDSIGGIGSAIFIDPKSWALAGHGVYTGTLFALPDRGWNTEGTLNYQNRVHKFRITLTSKPNATVEKPSGPNLNLAYLDTIRFTDPQGVPTSGLDANADGPYLTFPGIDFQLPSVNYTGDGFGGAGPGGHRVVVDSEGLVMDSQGCFWVSDEYGPYIYRFDPSGIMVAAIQPPEAFLPHRNGSVSFNSDTAPYYDPNVTITPSDPDNGRSNNQGFEGLTISDDGKSLFALLQSATIQDGGGHKADRRYARLLHYDITKSPPAAIGEYVVPLPLYSNGSLVAAQSDIHFVSETQFLILARDSNAGHGQKSSTSLYRHADVFDISNATNVLGATYDGVGGSVASSKGVLHAGIVPAGYCSFLDYNDNAQLNRFGVRNGGAQGSDLLNEKWESLALVPVDGKEGRDGEWFLFSLSDNDFITQEGRLDGGKFTYKDGSGYSLDNQALVFQVKLPKGGK</sequence>
<dbReference type="OrthoDB" id="425936at2759"/>